<dbReference type="Pfam" id="PF02518">
    <property type="entry name" value="HATPase_c"/>
    <property type="match status" value="1"/>
</dbReference>
<dbReference type="GO" id="GO:0005524">
    <property type="term" value="F:ATP binding"/>
    <property type="evidence" value="ECO:0007669"/>
    <property type="project" value="UniProtKB-KW"/>
</dbReference>
<dbReference type="InterPro" id="IPR036890">
    <property type="entry name" value="HATPase_C_sf"/>
</dbReference>
<dbReference type="GO" id="GO:0004673">
    <property type="term" value="F:protein histidine kinase activity"/>
    <property type="evidence" value="ECO:0007669"/>
    <property type="project" value="UniProtKB-EC"/>
</dbReference>
<keyword evidence="11" id="KW-1185">Reference proteome</keyword>
<evidence type="ECO:0000256" key="5">
    <source>
        <dbReference type="ARBA" id="ARBA00022741"/>
    </source>
</evidence>
<accession>A0A5K7YHJ1</accession>
<dbReference type="PRINTS" id="PR00344">
    <property type="entry name" value="BCTRLSENSOR"/>
</dbReference>
<dbReference type="InterPro" id="IPR005467">
    <property type="entry name" value="His_kinase_dom"/>
</dbReference>
<evidence type="ECO:0000256" key="3">
    <source>
        <dbReference type="ARBA" id="ARBA00022553"/>
    </source>
</evidence>
<evidence type="ECO:0000256" key="4">
    <source>
        <dbReference type="ARBA" id="ARBA00022679"/>
    </source>
</evidence>
<dbReference type="SMART" id="SM00387">
    <property type="entry name" value="HATPase_c"/>
    <property type="match status" value="1"/>
</dbReference>
<dbReference type="InterPro" id="IPR004358">
    <property type="entry name" value="Sig_transdc_His_kin-like_C"/>
</dbReference>
<dbReference type="PROSITE" id="PS50109">
    <property type="entry name" value="HIS_KIN"/>
    <property type="match status" value="1"/>
</dbReference>
<feature type="domain" description="Histidine kinase" evidence="9">
    <location>
        <begin position="1"/>
        <end position="158"/>
    </location>
</feature>
<protein>
    <recommendedName>
        <fullName evidence="2">histidine kinase</fullName>
        <ecNumber evidence="2">2.7.13.3</ecNumber>
    </recommendedName>
</protein>
<dbReference type="InterPro" id="IPR003594">
    <property type="entry name" value="HATPase_dom"/>
</dbReference>
<dbReference type="PANTHER" id="PTHR43065">
    <property type="entry name" value="SENSOR HISTIDINE KINASE"/>
    <property type="match status" value="1"/>
</dbReference>
<dbReference type="GO" id="GO:0000160">
    <property type="term" value="P:phosphorelay signal transduction system"/>
    <property type="evidence" value="ECO:0007669"/>
    <property type="project" value="UniProtKB-KW"/>
</dbReference>
<evidence type="ECO:0000313" key="11">
    <source>
        <dbReference type="Proteomes" id="UP000427906"/>
    </source>
</evidence>
<dbReference type="Proteomes" id="UP000427906">
    <property type="component" value="Chromosome"/>
</dbReference>
<name>A0A5K7YHJ1_9BACT</name>
<evidence type="ECO:0000313" key="10">
    <source>
        <dbReference type="EMBL" id="BBO67855.1"/>
    </source>
</evidence>
<proteinExistence type="predicted"/>
<dbReference type="Gene3D" id="3.30.565.10">
    <property type="entry name" value="Histidine kinase-like ATPase, C-terminal domain"/>
    <property type="match status" value="1"/>
</dbReference>
<evidence type="ECO:0000256" key="1">
    <source>
        <dbReference type="ARBA" id="ARBA00000085"/>
    </source>
</evidence>
<evidence type="ECO:0000256" key="7">
    <source>
        <dbReference type="ARBA" id="ARBA00022840"/>
    </source>
</evidence>
<dbReference type="CDD" id="cd00075">
    <property type="entry name" value="HATPase"/>
    <property type="match status" value="1"/>
</dbReference>
<dbReference type="AlphaFoldDB" id="A0A5K7YHJ1"/>
<dbReference type="KEGG" id="dalk:DSCA_17850"/>
<keyword evidence="3" id="KW-0597">Phosphoprotein</keyword>
<dbReference type="EC" id="2.7.13.3" evidence="2"/>
<keyword evidence="4" id="KW-0808">Transferase</keyword>
<keyword evidence="7" id="KW-0067">ATP-binding</keyword>
<keyword evidence="5" id="KW-0547">Nucleotide-binding</keyword>
<evidence type="ECO:0000256" key="8">
    <source>
        <dbReference type="ARBA" id="ARBA00023012"/>
    </source>
</evidence>
<comment type="catalytic activity">
    <reaction evidence="1">
        <text>ATP + protein L-histidine = ADP + protein N-phospho-L-histidine.</text>
        <dbReference type="EC" id="2.7.13.3"/>
    </reaction>
</comment>
<dbReference type="SUPFAM" id="SSF55874">
    <property type="entry name" value="ATPase domain of HSP90 chaperone/DNA topoisomerase II/histidine kinase"/>
    <property type="match status" value="1"/>
</dbReference>
<keyword evidence="8" id="KW-0902">Two-component regulatory system</keyword>
<dbReference type="EMBL" id="AP021874">
    <property type="protein sequence ID" value="BBO67855.1"/>
    <property type="molecule type" value="Genomic_DNA"/>
</dbReference>
<reference evidence="10 11" key="1">
    <citation type="submission" date="2019-11" db="EMBL/GenBank/DDBJ databases">
        <title>Comparative genomics of hydrocarbon-degrading Desulfosarcina strains.</title>
        <authorList>
            <person name="Watanabe M."/>
            <person name="Kojima H."/>
            <person name="Fukui M."/>
        </authorList>
    </citation>
    <scope>NUCLEOTIDE SEQUENCE [LARGE SCALE GENOMIC DNA]</scope>
    <source>
        <strain evidence="10 11">PL12</strain>
    </source>
</reference>
<sequence>MVIKRVMNFAKPTEPQFARINVNAPVAEAVNLTRFTLYKEGIDIGENLDDNLPECYAEPHMIEEVVLNLINNAADAILQNRNHGVIKVSSQSCRQKVVLRVEDDGPGIPRDLSGKVFEPFFTTKENSTGIGLSLCHRIITDHRGKIAVRRSDLGGLFFDRNPRIQPPDR</sequence>
<evidence type="ECO:0000259" key="9">
    <source>
        <dbReference type="PROSITE" id="PS50109"/>
    </source>
</evidence>
<gene>
    <name evidence="10" type="ORF">DSCA_17850</name>
</gene>
<keyword evidence="6" id="KW-0418">Kinase</keyword>
<organism evidence="10 11">
    <name type="scientific">Desulfosarcina alkanivorans</name>
    <dbReference type="NCBI Taxonomy" id="571177"/>
    <lineage>
        <taxon>Bacteria</taxon>
        <taxon>Pseudomonadati</taxon>
        <taxon>Thermodesulfobacteriota</taxon>
        <taxon>Desulfobacteria</taxon>
        <taxon>Desulfobacterales</taxon>
        <taxon>Desulfosarcinaceae</taxon>
        <taxon>Desulfosarcina</taxon>
    </lineage>
</organism>
<evidence type="ECO:0000256" key="2">
    <source>
        <dbReference type="ARBA" id="ARBA00012438"/>
    </source>
</evidence>
<dbReference type="PANTHER" id="PTHR43065:SF10">
    <property type="entry name" value="PEROXIDE STRESS-ACTIVATED HISTIDINE KINASE MAK3"/>
    <property type="match status" value="1"/>
</dbReference>
<evidence type="ECO:0000256" key="6">
    <source>
        <dbReference type="ARBA" id="ARBA00022777"/>
    </source>
</evidence>